<dbReference type="EMBL" id="JAACXV010017980">
    <property type="protein sequence ID" value="KAF7264177.1"/>
    <property type="molecule type" value="Genomic_DNA"/>
</dbReference>
<sequence length="160" mass="18185">MLRMLSRLLAPIQIQIKIQNDKLYHCWCEVQSRLGSLSAPGTALIRPCTGTTCYTVLMQSFVCISRLQSTVEPSETEATTSTTHRDRPLPPAFLRRSALLRVCKCWRARDQAPVQVAKKVPPTWDNNEDDCGSIYSDDSVWKLFFHSAEVLSRLLELPYV</sequence>
<accession>A0A834HZC1</accession>
<dbReference type="AlphaFoldDB" id="A0A834HZC1"/>
<proteinExistence type="predicted"/>
<keyword evidence="2" id="KW-1185">Reference proteome</keyword>
<name>A0A834HZC1_RHYFE</name>
<dbReference type="Proteomes" id="UP000625711">
    <property type="component" value="Unassembled WGS sequence"/>
</dbReference>
<organism evidence="1 2">
    <name type="scientific">Rhynchophorus ferrugineus</name>
    <name type="common">Red palm weevil</name>
    <name type="synonym">Curculio ferrugineus</name>
    <dbReference type="NCBI Taxonomy" id="354439"/>
    <lineage>
        <taxon>Eukaryota</taxon>
        <taxon>Metazoa</taxon>
        <taxon>Ecdysozoa</taxon>
        <taxon>Arthropoda</taxon>
        <taxon>Hexapoda</taxon>
        <taxon>Insecta</taxon>
        <taxon>Pterygota</taxon>
        <taxon>Neoptera</taxon>
        <taxon>Endopterygota</taxon>
        <taxon>Coleoptera</taxon>
        <taxon>Polyphaga</taxon>
        <taxon>Cucujiformia</taxon>
        <taxon>Curculionidae</taxon>
        <taxon>Dryophthorinae</taxon>
        <taxon>Rhynchophorus</taxon>
    </lineage>
</organism>
<reference evidence="1" key="1">
    <citation type="submission" date="2020-08" db="EMBL/GenBank/DDBJ databases">
        <title>Genome sequencing and assembly of the red palm weevil Rhynchophorus ferrugineus.</title>
        <authorList>
            <person name="Dias G.B."/>
            <person name="Bergman C.M."/>
            <person name="Manee M."/>
        </authorList>
    </citation>
    <scope>NUCLEOTIDE SEQUENCE</scope>
    <source>
        <strain evidence="1">AA-2017</strain>
        <tissue evidence="1">Whole larva</tissue>
    </source>
</reference>
<evidence type="ECO:0000313" key="2">
    <source>
        <dbReference type="Proteomes" id="UP000625711"/>
    </source>
</evidence>
<protein>
    <submittedName>
        <fullName evidence="1">Uncharacterized protein</fullName>
    </submittedName>
</protein>
<evidence type="ECO:0000313" key="1">
    <source>
        <dbReference type="EMBL" id="KAF7264177.1"/>
    </source>
</evidence>
<comment type="caution">
    <text evidence="1">The sequence shown here is derived from an EMBL/GenBank/DDBJ whole genome shotgun (WGS) entry which is preliminary data.</text>
</comment>
<gene>
    <name evidence="1" type="ORF">GWI33_000501</name>
</gene>